<gene>
    <name evidence="1" type="ORF">MRB53_010529</name>
</gene>
<accession>A0ACC2LS80</accession>
<comment type="caution">
    <text evidence="1">The sequence shown here is derived from an EMBL/GenBank/DDBJ whole genome shotgun (WGS) entry which is preliminary data.</text>
</comment>
<evidence type="ECO:0000313" key="2">
    <source>
        <dbReference type="Proteomes" id="UP001234297"/>
    </source>
</evidence>
<reference evidence="1 2" key="1">
    <citation type="journal article" date="2022" name="Hortic Res">
        <title>A haplotype resolved chromosomal level avocado genome allows analysis of novel avocado genes.</title>
        <authorList>
            <person name="Nath O."/>
            <person name="Fletcher S.J."/>
            <person name="Hayward A."/>
            <person name="Shaw L.M."/>
            <person name="Masouleh A.K."/>
            <person name="Furtado A."/>
            <person name="Henry R.J."/>
            <person name="Mitter N."/>
        </authorList>
    </citation>
    <scope>NUCLEOTIDE SEQUENCE [LARGE SCALE GENOMIC DNA]</scope>
    <source>
        <strain evidence="2">cv. Hass</strain>
    </source>
</reference>
<dbReference type="Proteomes" id="UP001234297">
    <property type="component" value="Chromosome 3"/>
</dbReference>
<organism evidence="1 2">
    <name type="scientific">Persea americana</name>
    <name type="common">Avocado</name>
    <dbReference type="NCBI Taxonomy" id="3435"/>
    <lineage>
        <taxon>Eukaryota</taxon>
        <taxon>Viridiplantae</taxon>
        <taxon>Streptophyta</taxon>
        <taxon>Embryophyta</taxon>
        <taxon>Tracheophyta</taxon>
        <taxon>Spermatophyta</taxon>
        <taxon>Magnoliopsida</taxon>
        <taxon>Magnoliidae</taxon>
        <taxon>Laurales</taxon>
        <taxon>Lauraceae</taxon>
        <taxon>Persea</taxon>
    </lineage>
</organism>
<keyword evidence="2" id="KW-1185">Reference proteome</keyword>
<dbReference type="EMBL" id="CM056811">
    <property type="protein sequence ID" value="KAJ8636262.1"/>
    <property type="molecule type" value="Genomic_DNA"/>
</dbReference>
<evidence type="ECO:0000313" key="1">
    <source>
        <dbReference type="EMBL" id="KAJ8636262.1"/>
    </source>
</evidence>
<protein>
    <submittedName>
        <fullName evidence="1">Uncharacterized protein</fullName>
    </submittedName>
</protein>
<sequence>MNSSVSFLENMNSFEKGNGFFPDDVVVQILARLPIKDQYMEKVYLICSEAWKKITLPGEIVNSYGRGNRIYLLELEGAVSVIQISADWMSIWVLKDYVREEWLLADRVSLRCIKAFIPSAFPISQNRDFVFLATQRQILIYGRRNKVWKELYSVRTATAYPLWFSAHAFRSTLFSCRQNLQCC</sequence>
<name>A0ACC2LS80_PERAE</name>
<proteinExistence type="predicted"/>